<evidence type="ECO:0000256" key="6">
    <source>
        <dbReference type="ARBA" id="ARBA00023242"/>
    </source>
</evidence>
<name>A0A6A4WP42_AMPAM</name>
<keyword evidence="6" id="KW-0539">Nucleus</keyword>
<feature type="region of interest" description="Disordered" evidence="8">
    <location>
        <begin position="314"/>
        <end position="371"/>
    </location>
</feature>
<sequence length="766" mass="81392">MLRSAVEPPLSSAPSASRAAERADIPDCVLSELWARRSDAGVGSPLIDIYTETDYSSQASDDEGPADRLTALPGAVSELIEVVEDDDFGTISEGGGLIWVVENDVSDLDGSETSSRSTGLPSGEDVDCAIVAGPMTSPIRSGERCRTAWNGRPRTPQTPKKHKLATKGGYNRGPKADCDRGSACQSRAAKSPRKSPTCKESTHRVATVSTAASGTPPRALTSVSVQLSRLLTGGEGPSSVPAPAAAPTDAEPGGVTVEPTEFPGFPAECGAVARARWLRHLAAVAAEERESGDVSPADAALLRLRELANSAAAAAAVPARTATQRSSQSDGEPAAAAATQLPSSVGPTVPEEPPEQPRVIEPPTYVSLMPESEKERFKGSFLSMFSLRHIDNPPPPALRLSRTIRQRLRKRKPIPEETPEKPESSPLPPRAGPGSLLAAARRPSALPAGLRAKALRRPGGGALRRGLLEERAAAGDSSGDEAAAAVAAERRRQRGRRRLLDFSELVEVEGVLDLADTYSGCEEPPPLVPETPPAEREPPTESPPPAPPELPPQRWPRADAARCRVCRKFIARVLLPLHLRLHRTGYRGCDVCGQVLESAAALYRHRLGHEPARFCCLRCGRQFDTAAKLERHRASAHALLCARCGASVPTPELVHNHDCDQPPPEPATAARPVAVPAAPPADRGRDRPADGQEPLACPECNRLFLLRDDLSMHMKTEHDRGEPEPVGSGDDGGDCPTATTEDCSDVLSCRGDIFGTDLYNEILSVV</sequence>
<comment type="caution">
    <text evidence="10">The sequence shown here is derived from an EMBL/GenBank/DDBJ whole genome shotgun (WGS) entry which is preliminary data.</text>
</comment>
<dbReference type="PROSITE" id="PS50157">
    <property type="entry name" value="ZINC_FINGER_C2H2_2"/>
    <property type="match status" value="2"/>
</dbReference>
<evidence type="ECO:0000256" key="4">
    <source>
        <dbReference type="ARBA" id="ARBA00022771"/>
    </source>
</evidence>
<feature type="region of interest" description="Disordered" evidence="8">
    <location>
        <begin position="657"/>
        <end position="695"/>
    </location>
</feature>
<feature type="compositionally biased region" description="Basic and acidic residues" evidence="8">
    <location>
        <begin position="413"/>
        <end position="423"/>
    </location>
</feature>
<dbReference type="InterPro" id="IPR013087">
    <property type="entry name" value="Znf_C2H2_type"/>
</dbReference>
<feature type="region of interest" description="Disordered" evidence="8">
    <location>
        <begin position="231"/>
        <end position="258"/>
    </location>
</feature>
<keyword evidence="4 7" id="KW-0863">Zinc-finger</keyword>
<dbReference type="PROSITE" id="PS00028">
    <property type="entry name" value="ZINC_FINGER_C2H2_1"/>
    <property type="match status" value="2"/>
</dbReference>
<keyword evidence="2" id="KW-0479">Metal-binding</keyword>
<dbReference type="GO" id="GO:0005634">
    <property type="term" value="C:nucleus"/>
    <property type="evidence" value="ECO:0007669"/>
    <property type="project" value="UniProtKB-SubCell"/>
</dbReference>
<feature type="domain" description="C2H2-type" evidence="9">
    <location>
        <begin position="614"/>
        <end position="638"/>
    </location>
</feature>
<dbReference type="EMBL" id="VIIS01000476">
    <property type="protein sequence ID" value="KAF0308625.1"/>
    <property type="molecule type" value="Genomic_DNA"/>
</dbReference>
<keyword evidence="5" id="KW-0862">Zinc</keyword>
<dbReference type="SUPFAM" id="SSF57667">
    <property type="entry name" value="beta-beta-alpha zinc fingers"/>
    <property type="match status" value="1"/>
</dbReference>
<feature type="compositionally biased region" description="Basic residues" evidence="8">
    <location>
        <begin position="402"/>
        <end position="412"/>
    </location>
</feature>
<proteinExistence type="predicted"/>
<evidence type="ECO:0000256" key="3">
    <source>
        <dbReference type="ARBA" id="ARBA00022737"/>
    </source>
</evidence>
<evidence type="ECO:0000313" key="11">
    <source>
        <dbReference type="Proteomes" id="UP000440578"/>
    </source>
</evidence>
<dbReference type="AlphaFoldDB" id="A0A6A4WP42"/>
<evidence type="ECO:0000313" key="10">
    <source>
        <dbReference type="EMBL" id="KAF0308625.1"/>
    </source>
</evidence>
<feature type="compositionally biased region" description="Pro residues" evidence="8">
    <location>
        <begin position="523"/>
        <end position="532"/>
    </location>
</feature>
<dbReference type="PANTHER" id="PTHR24406">
    <property type="entry name" value="TRANSCRIPTIONAL REPRESSOR CTCFL-RELATED"/>
    <property type="match status" value="1"/>
</dbReference>
<gene>
    <name evidence="10" type="primary">Rreb1_1</name>
    <name evidence="10" type="ORF">FJT64_020164</name>
</gene>
<dbReference type="Gene3D" id="3.30.160.60">
    <property type="entry name" value="Classic Zinc Finger"/>
    <property type="match status" value="1"/>
</dbReference>
<evidence type="ECO:0000256" key="1">
    <source>
        <dbReference type="ARBA" id="ARBA00004123"/>
    </source>
</evidence>
<evidence type="ECO:0000256" key="7">
    <source>
        <dbReference type="PROSITE-ProRule" id="PRU00042"/>
    </source>
</evidence>
<dbReference type="Proteomes" id="UP000440578">
    <property type="component" value="Unassembled WGS sequence"/>
</dbReference>
<dbReference type="SMART" id="SM00355">
    <property type="entry name" value="ZnF_C2H2"/>
    <property type="match status" value="4"/>
</dbReference>
<organism evidence="10 11">
    <name type="scientific">Amphibalanus amphitrite</name>
    <name type="common">Striped barnacle</name>
    <name type="synonym">Balanus amphitrite</name>
    <dbReference type="NCBI Taxonomy" id="1232801"/>
    <lineage>
        <taxon>Eukaryota</taxon>
        <taxon>Metazoa</taxon>
        <taxon>Ecdysozoa</taxon>
        <taxon>Arthropoda</taxon>
        <taxon>Crustacea</taxon>
        <taxon>Multicrustacea</taxon>
        <taxon>Cirripedia</taxon>
        <taxon>Thoracica</taxon>
        <taxon>Thoracicalcarea</taxon>
        <taxon>Balanomorpha</taxon>
        <taxon>Balanoidea</taxon>
        <taxon>Balanidae</taxon>
        <taxon>Amphibalaninae</taxon>
        <taxon>Amphibalanus</taxon>
    </lineage>
</organism>
<dbReference type="InterPro" id="IPR050888">
    <property type="entry name" value="ZnF_C2H2-type_TF"/>
</dbReference>
<feature type="domain" description="C2H2-type" evidence="9">
    <location>
        <begin position="695"/>
        <end position="723"/>
    </location>
</feature>
<protein>
    <submittedName>
        <fullName evidence="10">Ras-responsive element-binding protein 1</fullName>
    </submittedName>
</protein>
<feature type="region of interest" description="Disordered" evidence="8">
    <location>
        <begin position="389"/>
        <end position="436"/>
    </location>
</feature>
<feature type="compositionally biased region" description="Low complexity" evidence="8">
    <location>
        <begin position="237"/>
        <end position="254"/>
    </location>
</feature>
<feature type="region of interest" description="Disordered" evidence="8">
    <location>
        <begin position="1"/>
        <end position="22"/>
    </location>
</feature>
<comment type="subcellular location">
    <subcellularLocation>
        <location evidence="1">Nucleus</location>
    </subcellularLocation>
</comment>
<feature type="compositionally biased region" description="Pro residues" evidence="8">
    <location>
        <begin position="540"/>
        <end position="554"/>
    </location>
</feature>
<feature type="compositionally biased region" description="Low complexity" evidence="8">
    <location>
        <begin position="667"/>
        <end position="676"/>
    </location>
</feature>
<feature type="region of interest" description="Disordered" evidence="8">
    <location>
        <begin position="149"/>
        <end position="219"/>
    </location>
</feature>
<accession>A0A6A4WP42</accession>
<dbReference type="GO" id="GO:0008270">
    <property type="term" value="F:zinc ion binding"/>
    <property type="evidence" value="ECO:0007669"/>
    <property type="project" value="UniProtKB-KW"/>
</dbReference>
<feature type="compositionally biased region" description="Low complexity" evidence="8">
    <location>
        <begin position="1"/>
        <end position="18"/>
    </location>
</feature>
<keyword evidence="11" id="KW-1185">Reference proteome</keyword>
<evidence type="ECO:0000256" key="2">
    <source>
        <dbReference type="ARBA" id="ARBA00022723"/>
    </source>
</evidence>
<reference evidence="10 11" key="1">
    <citation type="submission" date="2019-07" db="EMBL/GenBank/DDBJ databases">
        <title>Draft genome assembly of a fouling barnacle, Amphibalanus amphitrite (Darwin, 1854): The first reference genome for Thecostraca.</title>
        <authorList>
            <person name="Kim W."/>
        </authorList>
    </citation>
    <scope>NUCLEOTIDE SEQUENCE [LARGE SCALE GENOMIC DNA]</scope>
    <source>
        <strain evidence="10">SNU_AA5</strain>
        <tissue evidence="10">Soma without cirri and trophi</tissue>
    </source>
</reference>
<evidence type="ECO:0000256" key="8">
    <source>
        <dbReference type="SAM" id="MobiDB-lite"/>
    </source>
</evidence>
<evidence type="ECO:0000259" key="9">
    <source>
        <dbReference type="PROSITE" id="PS50157"/>
    </source>
</evidence>
<evidence type="ECO:0000256" key="5">
    <source>
        <dbReference type="ARBA" id="ARBA00022833"/>
    </source>
</evidence>
<dbReference type="InterPro" id="IPR036236">
    <property type="entry name" value="Znf_C2H2_sf"/>
</dbReference>
<feature type="region of interest" description="Disordered" evidence="8">
    <location>
        <begin position="517"/>
        <end position="554"/>
    </location>
</feature>
<keyword evidence="3" id="KW-0677">Repeat</keyword>
<dbReference type="OrthoDB" id="6406002at2759"/>
<feature type="region of interest" description="Disordered" evidence="8">
    <location>
        <begin position="715"/>
        <end position="737"/>
    </location>
</feature>